<dbReference type="GO" id="GO:0006355">
    <property type="term" value="P:regulation of DNA-templated transcription"/>
    <property type="evidence" value="ECO:0007669"/>
    <property type="project" value="InterPro"/>
</dbReference>
<dbReference type="OrthoDB" id="1922093at2759"/>
<dbReference type="GO" id="GO:0046983">
    <property type="term" value="F:protein dimerization activity"/>
    <property type="evidence" value="ECO:0007669"/>
    <property type="project" value="InterPro"/>
</dbReference>
<dbReference type="AlphaFoldDB" id="A0A0K9P1B3"/>
<name>A0A0K9P1B3_ZOSMR</name>
<organism evidence="5 6">
    <name type="scientific">Zostera marina</name>
    <name type="common">Eelgrass</name>
    <dbReference type="NCBI Taxonomy" id="29655"/>
    <lineage>
        <taxon>Eukaryota</taxon>
        <taxon>Viridiplantae</taxon>
        <taxon>Streptophyta</taxon>
        <taxon>Embryophyta</taxon>
        <taxon>Tracheophyta</taxon>
        <taxon>Spermatophyta</taxon>
        <taxon>Magnoliopsida</taxon>
        <taxon>Liliopsida</taxon>
        <taxon>Zosteraceae</taxon>
        <taxon>Zostera</taxon>
    </lineage>
</organism>
<dbReference type="PANTHER" id="PTHR33124:SF5">
    <property type="entry name" value="TRANSCRIPTION FACTOR IBH1-LIKE 1"/>
    <property type="match status" value="1"/>
</dbReference>
<dbReference type="InterPro" id="IPR059002">
    <property type="entry name" value="IBH1_N"/>
</dbReference>
<dbReference type="OMA" id="HAPRRFK"/>
<evidence type="ECO:0000313" key="5">
    <source>
        <dbReference type="EMBL" id="KMZ62846.1"/>
    </source>
</evidence>
<protein>
    <recommendedName>
        <fullName evidence="4">IBH1-like N-terminal domain-containing protein</fullName>
    </recommendedName>
</protein>
<dbReference type="EMBL" id="LFYR01001305">
    <property type="protein sequence ID" value="KMZ62846.1"/>
    <property type="molecule type" value="Genomic_DNA"/>
</dbReference>
<proteinExistence type="inferred from homology"/>
<keyword evidence="2" id="KW-0805">Transcription regulation</keyword>
<dbReference type="SUPFAM" id="SSF47459">
    <property type="entry name" value="HLH, helix-loop-helix DNA-binding domain"/>
    <property type="match status" value="1"/>
</dbReference>
<keyword evidence="6" id="KW-1185">Reference proteome</keyword>
<evidence type="ECO:0000313" key="6">
    <source>
        <dbReference type="Proteomes" id="UP000036987"/>
    </source>
</evidence>
<dbReference type="Proteomes" id="UP000036987">
    <property type="component" value="Unassembled WGS sequence"/>
</dbReference>
<accession>A0A0K9P1B3</accession>
<gene>
    <name evidence="5" type="ORF">ZOSMA_43G00280</name>
</gene>
<feature type="domain" description="IBH1-like N-terminal" evidence="4">
    <location>
        <begin position="6"/>
        <end position="72"/>
    </location>
</feature>
<dbReference type="PANTHER" id="PTHR33124">
    <property type="entry name" value="TRANSCRIPTION FACTOR IBH1-LIKE 1"/>
    <property type="match status" value="1"/>
</dbReference>
<evidence type="ECO:0000256" key="1">
    <source>
        <dbReference type="ARBA" id="ARBA00005510"/>
    </source>
</evidence>
<dbReference type="InterPro" id="IPR036638">
    <property type="entry name" value="HLH_DNA-bd_sf"/>
</dbReference>
<dbReference type="InterPro" id="IPR044660">
    <property type="entry name" value="IBH1-like"/>
</dbReference>
<keyword evidence="3" id="KW-0804">Transcription</keyword>
<reference evidence="6" key="1">
    <citation type="journal article" date="2016" name="Nature">
        <title>The genome of the seagrass Zostera marina reveals angiosperm adaptation to the sea.</title>
        <authorList>
            <person name="Olsen J.L."/>
            <person name="Rouze P."/>
            <person name="Verhelst B."/>
            <person name="Lin Y.-C."/>
            <person name="Bayer T."/>
            <person name="Collen J."/>
            <person name="Dattolo E."/>
            <person name="De Paoli E."/>
            <person name="Dittami S."/>
            <person name="Maumus F."/>
            <person name="Michel G."/>
            <person name="Kersting A."/>
            <person name="Lauritano C."/>
            <person name="Lohaus R."/>
            <person name="Toepel M."/>
            <person name="Tonon T."/>
            <person name="Vanneste K."/>
            <person name="Amirebrahimi M."/>
            <person name="Brakel J."/>
            <person name="Bostroem C."/>
            <person name="Chovatia M."/>
            <person name="Grimwood J."/>
            <person name="Jenkins J.W."/>
            <person name="Jueterbock A."/>
            <person name="Mraz A."/>
            <person name="Stam W.T."/>
            <person name="Tice H."/>
            <person name="Bornberg-Bauer E."/>
            <person name="Green P.J."/>
            <person name="Pearson G.A."/>
            <person name="Procaccini G."/>
            <person name="Duarte C.M."/>
            <person name="Schmutz J."/>
            <person name="Reusch T.B.H."/>
            <person name="Van de Peer Y."/>
        </authorList>
    </citation>
    <scope>NUCLEOTIDE SEQUENCE [LARGE SCALE GENOMIC DNA]</scope>
    <source>
        <strain evidence="6">cv. Finnish</strain>
    </source>
</reference>
<dbReference type="Pfam" id="PF26576">
    <property type="entry name" value="IBH1_N"/>
    <property type="match status" value="1"/>
</dbReference>
<evidence type="ECO:0000259" key="4">
    <source>
        <dbReference type="Pfam" id="PF26576"/>
    </source>
</evidence>
<evidence type="ECO:0000256" key="3">
    <source>
        <dbReference type="ARBA" id="ARBA00023163"/>
    </source>
</evidence>
<sequence length="225" mass="25257">MMQRSNSFKQSLLGHMLVGLRLGGAWGRFGKVVSTTDAILVERKEAVKVSADVAMALARGGARWSNALISNIYGGGKEKNKLVVRSMVGCSRFQKLRFQRLVAKLQQCRRGPTRRRMVENKKILKRILRRRKTWSNNTTIINHDRNAKCVAKNITKKRLFVLKSLVPGGQAMDDELFFLGETIDYIISLRAQVDVMRSLARSVDSKSSLPTMLSCSRSGESVDRG</sequence>
<comment type="caution">
    <text evidence="5">The sequence shown here is derived from an EMBL/GenBank/DDBJ whole genome shotgun (WGS) entry which is preliminary data.</text>
</comment>
<comment type="similarity">
    <text evidence="1">Belongs to the bHLH protein family.</text>
</comment>
<evidence type="ECO:0000256" key="2">
    <source>
        <dbReference type="ARBA" id="ARBA00023015"/>
    </source>
</evidence>